<dbReference type="Proteomes" id="UP000236311">
    <property type="component" value="Unassembled WGS sequence"/>
</dbReference>
<gene>
    <name evidence="1" type="ORF">AMURIS_05124</name>
</gene>
<proteinExistence type="predicted"/>
<name>A0A2K4ZPL1_9FIRM</name>
<accession>A0A2K4ZPL1</accession>
<reference evidence="1 2" key="1">
    <citation type="submission" date="2018-01" db="EMBL/GenBank/DDBJ databases">
        <authorList>
            <person name="Gaut B.S."/>
            <person name="Morton B.R."/>
            <person name="Clegg M.T."/>
            <person name="Duvall M.R."/>
        </authorList>
    </citation>
    <scope>NUCLEOTIDE SEQUENCE [LARGE SCALE GENOMIC DNA]</scope>
    <source>
        <strain evidence="1">GP69</strain>
    </source>
</reference>
<dbReference type="EMBL" id="OFSM01000047">
    <property type="protein sequence ID" value="SOY32366.1"/>
    <property type="molecule type" value="Genomic_DNA"/>
</dbReference>
<sequence>MMKLNNKKLFLILGVCVILFGITGLAIARSDKFFGDRTGAEDSSLLNDNLFPSYCDYAADVMTYVLEEDDKIANCEIDISYSNEEILSVTAEIILAAQSMENEIQPDKIANYISQSLDIPTEKIAISINQGKIPVER</sequence>
<protein>
    <submittedName>
        <fullName evidence="1">Uncharacterized protein</fullName>
    </submittedName>
</protein>
<dbReference type="AlphaFoldDB" id="A0A2K4ZPL1"/>
<evidence type="ECO:0000313" key="2">
    <source>
        <dbReference type="Proteomes" id="UP000236311"/>
    </source>
</evidence>
<organism evidence="1 2">
    <name type="scientific">Acetatifactor muris</name>
    <dbReference type="NCBI Taxonomy" id="879566"/>
    <lineage>
        <taxon>Bacteria</taxon>
        <taxon>Bacillati</taxon>
        <taxon>Bacillota</taxon>
        <taxon>Clostridia</taxon>
        <taxon>Lachnospirales</taxon>
        <taxon>Lachnospiraceae</taxon>
        <taxon>Acetatifactor</taxon>
    </lineage>
</organism>
<dbReference type="OrthoDB" id="9971902at2"/>
<keyword evidence="2" id="KW-1185">Reference proteome</keyword>
<dbReference type="RefSeq" id="WP_146040193.1">
    <property type="nucleotide sequence ID" value="NZ_JANJZD010000040.1"/>
</dbReference>
<evidence type="ECO:0000313" key="1">
    <source>
        <dbReference type="EMBL" id="SOY32366.1"/>
    </source>
</evidence>